<comment type="similarity">
    <text evidence="3">Belongs to the glycosyl hydrolase 13 family.</text>
</comment>
<feature type="binding site" evidence="16">
    <location>
        <position position="284"/>
    </location>
    <ligand>
        <name>substrate</name>
    </ligand>
</feature>
<feature type="domain" description="Glycosyl hydrolase family 13 catalytic" evidence="19">
    <location>
        <begin position="30"/>
        <end position="309"/>
    </location>
</feature>
<evidence type="ECO:0000256" key="17">
    <source>
        <dbReference type="SAM" id="MobiDB-lite"/>
    </source>
</evidence>
<organism evidence="20 21">
    <name type="scientific">Trichosporon asahii var. asahii (strain CBS 8904)</name>
    <name type="common">Yeast</name>
    <dbReference type="NCBI Taxonomy" id="1220162"/>
    <lineage>
        <taxon>Eukaryota</taxon>
        <taxon>Fungi</taxon>
        <taxon>Dikarya</taxon>
        <taxon>Basidiomycota</taxon>
        <taxon>Agaricomycotina</taxon>
        <taxon>Tremellomycetes</taxon>
        <taxon>Trichosporonales</taxon>
        <taxon>Trichosporonaceae</taxon>
        <taxon>Trichosporon</taxon>
    </lineage>
</organism>
<dbReference type="EC" id="3.2.1.1" evidence="4"/>
<dbReference type="Gene3D" id="3.20.20.80">
    <property type="entry name" value="Glycosidases"/>
    <property type="match status" value="2"/>
</dbReference>
<dbReference type="GO" id="GO:0016052">
    <property type="term" value="P:carbohydrate catabolic process"/>
    <property type="evidence" value="ECO:0007669"/>
    <property type="project" value="InterPro"/>
</dbReference>
<evidence type="ECO:0000256" key="6">
    <source>
        <dbReference type="ARBA" id="ARBA00022729"/>
    </source>
</evidence>
<dbReference type="EMBL" id="AMBO01000403">
    <property type="protein sequence ID" value="EKC97729.1"/>
    <property type="molecule type" value="Genomic_DNA"/>
</dbReference>
<evidence type="ECO:0000256" key="9">
    <source>
        <dbReference type="ARBA" id="ARBA00023157"/>
    </source>
</evidence>
<keyword evidence="7" id="KW-0378">Hydrolase</keyword>
<dbReference type="HOGENOM" id="CLU_006462_7_2_1"/>
<evidence type="ECO:0000313" key="21">
    <source>
        <dbReference type="Proteomes" id="UP000006757"/>
    </source>
</evidence>
<protein>
    <recommendedName>
        <fullName evidence="4">alpha-amylase</fullName>
        <ecNumber evidence="4">3.2.1.1</ecNumber>
    </recommendedName>
</protein>
<evidence type="ECO:0000256" key="12">
    <source>
        <dbReference type="ARBA" id="ARBA00023295"/>
    </source>
</evidence>
<dbReference type="OMA" id="TERREYC"/>
<feature type="signal peptide" evidence="18">
    <location>
        <begin position="1"/>
        <end position="17"/>
    </location>
</feature>
<gene>
    <name evidence="20" type="ORF">A1Q2_07928</name>
</gene>
<evidence type="ECO:0000313" key="20">
    <source>
        <dbReference type="EMBL" id="EKC97729.1"/>
    </source>
</evidence>
<evidence type="ECO:0000256" key="7">
    <source>
        <dbReference type="ARBA" id="ARBA00022801"/>
    </source>
</evidence>
<dbReference type="InterPro" id="IPR013780">
    <property type="entry name" value="Glyco_hydro_b"/>
</dbReference>
<evidence type="ECO:0000256" key="5">
    <source>
        <dbReference type="ARBA" id="ARBA00022723"/>
    </source>
</evidence>
<evidence type="ECO:0000256" key="11">
    <source>
        <dbReference type="ARBA" id="ARBA00023277"/>
    </source>
</evidence>
<feature type="binding site" evidence="16">
    <location>
        <position position="159"/>
    </location>
    <ligand>
        <name>substrate</name>
    </ligand>
</feature>
<reference evidence="20 21" key="1">
    <citation type="journal article" date="2012" name="Eukaryot. Cell">
        <title>Genome sequence of the Trichosporon asahii environmental strain CBS 8904.</title>
        <authorList>
            <person name="Yang R.Y."/>
            <person name="Li H.T."/>
            <person name="Zhu H."/>
            <person name="Zhou G.P."/>
            <person name="Wang M."/>
            <person name="Wang L."/>
        </authorList>
    </citation>
    <scope>NUCLEOTIDE SEQUENCE [LARGE SCALE GENOMIC DNA]</scope>
    <source>
        <strain evidence="20 21">CBS 8904</strain>
    </source>
</reference>
<comment type="catalytic activity">
    <reaction evidence="1">
        <text>Endohydrolysis of (1-&gt;4)-alpha-D-glucosidic linkages in polysaccharides containing three or more (1-&gt;4)-alpha-linked D-glucose units.</text>
        <dbReference type="EC" id="3.2.1.1"/>
    </reaction>
</comment>
<evidence type="ECO:0000259" key="19">
    <source>
        <dbReference type="SMART" id="SM00642"/>
    </source>
</evidence>
<dbReference type="InterPro" id="IPR015340">
    <property type="entry name" value="A_amylase_C_dom"/>
</dbReference>
<keyword evidence="21" id="KW-1185">Reference proteome</keyword>
<dbReference type="InterPro" id="IPR017853">
    <property type="entry name" value="GH"/>
</dbReference>
<dbReference type="InParanoid" id="K1V1D8"/>
<dbReference type="Pfam" id="PF09260">
    <property type="entry name" value="A_amylase_dom_C"/>
    <property type="match status" value="1"/>
</dbReference>
<dbReference type="PANTHER" id="PTHR10357:SF215">
    <property type="entry name" value="ALPHA-AMYLASE 1"/>
    <property type="match status" value="1"/>
</dbReference>
<keyword evidence="6 18" id="KW-0732">Signal</keyword>
<dbReference type="PIRSF" id="PIRSF001024">
    <property type="entry name" value="Alph-amyl_fung"/>
    <property type="match status" value="1"/>
</dbReference>
<evidence type="ECO:0000256" key="8">
    <source>
        <dbReference type="ARBA" id="ARBA00022837"/>
    </source>
</evidence>
<evidence type="ECO:0000256" key="2">
    <source>
        <dbReference type="ARBA" id="ARBA00001913"/>
    </source>
</evidence>
<evidence type="ECO:0000256" key="3">
    <source>
        <dbReference type="ARBA" id="ARBA00008061"/>
    </source>
</evidence>
<keyword evidence="12" id="KW-0326">Glycosidase</keyword>
<evidence type="ECO:0000256" key="18">
    <source>
        <dbReference type="SAM" id="SignalP"/>
    </source>
</evidence>
<comment type="caution">
    <text evidence="20">The sequence shown here is derived from an EMBL/GenBank/DDBJ whole genome shotgun (WGS) entry which is preliminary data.</text>
</comment>
<keyword evidence="11" id="KW-0119">Carbohydrate metabolism</keyword>
<keyword evidence="9 15" id="KW-1015">Disulfide bond</keyword>
<dbReference type="Gene3D" id="2.60.40.1180">
    <property type="entry name" value="Golgi alpha-mannosidase II"/>
    <property type="match status" value="1"/>
</dbReference>
<evidence type="ECO:0000256" key="14">
    <source>
        <dbReference type="PIRSR" id="PIRSR001024-2"/>
    </source>
</evidence>
<proteinExistence type="inferred from homology"/>
<dbReference type="SUPFAM" id="SSF51011">
    <property type="entry name" value="Glycosyl hydrolase domain"/>
    <property type="match status" value="1"/>
</dbReference>
<dbReference type="OrthoDB" id="204980at2759"/>
<dbReference type="GO" id="GO:0005509">
    <property type="term" value="F:calcium ion binding"/>
    <property type="evidence" value="ECO:0007669"/>
    <property type="project" value="InterPro"/>
</dbReference>
<dbReference type="STRING" id="1220162.K1V1D8"/>
<keyword evidence="10" id="KW-0325">Glycoprotein</keyword>
<dbReference type="SMART" id="SM00642">
    <property type="entry name" value="Aamy"/>
    <property type="match status" value="1"/>
</dbReference>
<dbReference type="Proteomes" id="UP000006757">
    <property type="component" value="Unassembled WGS sequence"/>
</dbReference>
<feature type="binding site" evidence="16">
    <location>
        <position position="189"/>
    </location>
    <ligand>
        <name>substrate</name>
    </ligand>
</feature>
<dbReference type="GO" id="GO:0004556">
    <property type="term" value="F:alpha-amylase activity"/>
    <property type="evidence" value="ECO:0007669"/>
    <property type="project" value="UniProtKB-EC"/>
</dbReference>
<feature type="site" description="Transition state stabilizer" evidence="14">
    <location>
        <position position="240"/>
    </location>
</feature>
<sequence>MLWGALLGFGLLPSIAAFTTDQLRERSIYQVLTDRFARHDGYQAPCNTERREYCGGTWKGVEQQLDYIQGMGFDTGKHPRTPPPDATVWISPVVANIPGIPGSSSYHELNSHFGSRQDLLDLANALHARGMFLMVDVVIGLLHAWIKHLVASFGIDAIRVDTVKHVRKEFWPGFVQAAGVAAMGEVLHGDPAFLRRYQLHAMSSLLDYATFYHLSPRPLVSMSLRSGLMIRVRANCSNHDHPRLASSVRDPANAAVYPFINDGFPIMFQGTEHWLTGGNDPANREAIWLSGFQRNTPSYTMYARLNHARRRAAAYPPYLNTLLKFMKFDTHSVAISKAPMLSVLTNYGAHSPPRANYISKSGYAPLIPVIDVLTGQVFATDPHGGLSVVILSGEPRVFLPLSIWEGKNSAWQAAHNAKVGVTQSSPARQHSVPHQPESHSKSSSFGSVFSWLRGSK</sequence>
<feature type="active site" description="Nucleophile" evidence="13">
    <location>
        <position position="161"/>
    </location>
</feature>
<feature type="active site" description="Proton donor" evidence="13">
    <location>
        <position position="185"/>
    </location>
</feature>
<feature type="disulfide bond" evidence="15">
    <location>
        <begin position="46"/>
        <end position="54"/>
    </location>
</feature>
<feature type="binding site" evidence="16">
    <location>
        <position position="240"/>
    </location>
    <ligand>
        <name>substrate</name>
    </ligand>
</feature>
<keyword evidence="8" id="KW-0106">Calcium</keyword>
<feature type="region of interest" description="Disordered" evidence="17">
    <location>
        <begin position="416"/>
        <end position="445"/>
    </location>
</feature>
<dbReference type="PANTHER" id="PTHR10357">
    <property type="entry name" value="ALPHA-AMYLASE FAMILY MEMBER"/>
    <property type="match status" value="1"/>
</dbReference>
<dbReference type="eggNOG" id="KOG0471">
    <property type="taxonomic scope" value="Eukaryota"/>
</dbReference>
<evidence type="ECO:0000256" key="13">
    <source>
        <dbReference type="PIRSR" id="PIRSR001024-1"/>
    </source>
</evidence>
<evidence type="ECO:0000256" key="16">
    <source>
        <dbReference type="PIRSR" id="PIRSR001024-5"/>
    </source>
</evidence>
<evidence type="ECO:0000256" key="1">
    <source>
        <dbReference type="ARBA" id="ARBA00000548"/>
    </source>
</evidence>
<name>K1V1D8_TRIAC</name>
<comment type="cofactor">
    <cofactor evidence="2">
        <name>Ca(2+)</name>
        <dbReference type="ChEBI" id="CHEBI:29108"/>
    </cofactor>
</comment>
<feature type="chain" id="PRO_5003851785" description="alpha-amylase" evidence="18">
    <location>
        <begin position="18"/>
        <end position="456"/>
    </location>
</feature>
<accession>K1V1D8</accession>
<dbReference type="Pfam" id="PF00128">
    <property type="entry name" value="Alpha-amylase"/>
    <property type="match status" value="1"/>
</dbReference>
<dbReference type="AlphaFoldDB" id="K1V1D8"/>
<keyword evidence="5" id="KW-0479">Metal-binding</keyword>
<evidence type="ECO:0000256" key="10">
    <source>
        <dbReference type="ARBA" id="ARBA00023180"/>
    </source>
</evidence>
<dbReference type="InterPro" id="IPR006047">
    <property type="entry name" value="GH13_cat_dom"/>
</dbReference>
<dbReference type="InterPro" id="IPR013777">
    <property type="entry name" value="A-amylase-like"/>
</dbReference>
<dbReference type="SUPFAM" id="SSF51445">
    <property type="entry name" value="(Trans)glycosidases"/>
    <property type="match status" value="1"/>
</dbReference>
<evidence type="ECO:0000256" key="4">
    <source>
        <dbReference type="ARBA" id="ARBA00012595"/>
    </source>
</evidence>
<evidence type="ECO:0000256" key="15">
    <source>
        <dbReference type="PIRSR" id="PIRSR001024-4"/>
    </source>
</evidence>